<dbReference type="Gene3D" id="2.60.120.10">
    <property type="entry name" value="Jelly Rolls"/>
    <property type="match status" value="1"/>
</dbReference>
<comment type="cofactor">
    <cofactor evidence="1">
        <name>Mn(2+)</name>
        <dbReference type="ChEBI" id="CHEBI:29035"/>
    </cofactor>
</comment>
<keyword evidence="4 9" id="KW-0413">Isomerase</keyword>
<evidence type="ECO:0000256" key="6">
    <source>
        <dbReference type="ARBA" id="ARBA00044907"/>
    </source>
</evidence>
<name>A0A1Y1RYA8_9SPIO</name>
<dbReference type="GO" id="GO:0047828">
    <property type="term" value="F:D-lyxose ketol-isomerase activity"/>
    <property type="evidence" value="ECO:0007669"/>
    <property type="project" value="UniProtKB-EC"/>
</dbReference>
<comment type="caution">
    <text evidence="9">The sequence shown here is derived from an EMBL/GenBank/DDBJ whole genome shotgun (WGS) entry which is preliminary data.</text>
</comment>
<dbReference type="OrthoDB" id="27002at2"/>
<dbReference type="GO" id="GO:0046872">
    <property type="term" value="F:metal ion binding"/>
    <property type="evidence" value="ECO:0007669"/>
    <property type="project" value="UniProtKB-KW"/>
</dbReference>
<gene>
    <name evidence="9" type="ORF">B4O97_11080</name>
</gene>
<dbReference type="EMBL" id="MWQY01000011">
    <property type="protein sequence ID" value="ORC34873.1"/>
    <property type="molecule type" value="Genomic_DNA"/>
</dbReference>
<evidence type="ECO:0000256" key="7">
    <source>
        <dbReference type="ARBA" id="ARBA00044951"/>
    </source>
</evidence>
<dbReference type="Pfam" id="PF07385">
    <property type="entry name" value="Lyx_isomer"/>
    <property type="match status" value="1"/>
</dbReference>
<dbReference type="CDD" id="cd20309">
    <property type="entry name" value="cupin_EcSI"/>
    <property type="match status" value="1"/>
</dbReference>
<evidence type="ECO:0000313" key="10">
    <source>
        <dbReference type="Proteomes" id="UP000192343"/>
    </source>
</evidence>
<comment type="catalytic activity">
    <reaction evidence="6">
        <text>D-lyxose = D-xylulose</text>
        <dbReference type="Rhea" id="RHEA:14201"/>
        <dbReference type="ChEBI" id="CHEBI:16789"/>
        <dbReference type="ChEBI" id="CHEBI:17140"/>
        <dbReference type="EC" id="5.3.1.15"/>
    </reaction>
</comment>
<evidence type="ECO:0000256" key="3">
    <source>
        <dbReference type="ARBA" id="ARBA00023211"/>
    </source>
</evidence>
<dbReference type="STRING" id="1963862.B4O97_11080"/>
<keyword evidence="5" id="KW-0119">Carbohydrate metabolism</keyword>
<evidence type="ECO:0000256" key="5">
    <source>
        <dbReference type="ARBA" id="ARBA00023277"/>
    </source>
</evidence>
<keyword evidence="10" id="KW-1185">Reference proteome</keyword>
<dbReference type="AlphaFoldDB" id="A0A1Y1RYA8"/>
<dbReference type="InterPro" id="IPR010864">
    <property type="entry name" value="D-lyxose_isomer"/>
</dbReference>
<accession>A0A1Y1RYA8</accession>
<sequence length="227" mass="26162">MKRSEINAILREGDEFFKSSMWHLPEWAYWSLDEWKQYSHQCSAVFAHSLGWDITDFGSGDYLKRGLFLFTLRNGVNGQPGKLYAEKIMIVREEQETPFHYHKLKQEDIINRSGGNLLFKLRHTSDGTAMDEERPVEILIDDRSRTVQPGETLCLKPGQSICLEPGVYHRFYGETGEGTVLVGEVSLVNDDAADNYFYESLGRFPEIEEDEEPLYLLSSDYSRFLGV</sequence>
<comment type="similarity">
    <text evidence="7">Belongs to the D-lyxose ketol-isomerase family.</text>
</comment>
<protein>
    <recommendedName>
        <fullName evidence="8">D-lyxose ketol-isomerase</fullName>
        <ecNumber evidence="8">5.3.1.15</ecNumber>
    </recommendedName>
</protein>
<evidence type="ECO:0000256" key="8">
    <source>
        <dbReference type="ARBA" id="ARBA00044972"/>
    </source>
</evidence>
<dbReference type="EC" id="5.3.1.15" evidence="8"/>
<evidence type="ECO:0000256" key="4">
    <source>
        <dbReference type="ARBA" id="ARBA00023235"/>
    </source>
</evidence>
<dbReference type="Proteomes" id="UP000192343">
    <property type="component" value="Unassembled WGS sequence"/>
</dbReference>
<dbReference type="SUPFAM" id="SSF51182">
    <property type="entry name" value="RmlC-like cupins"/>
    <property type="match status" value="1"/>
</dbReference>
<dbReference type="InterPro" id="IPR047581">
    <property type="entry name" value="EcSI_cupin"/>
</dbReference>
<keyword evidence="2" id="KW-0479">Metal-binding</keyword>
<evidence type="ECO:0000256" key="2">
    <source>
        <dbReference type="ARBA" id="ARBA00022723"/>
    </source>
</evidence>
<dbReference type="RefSeq" id="WP_083050841.1">
    <property type="nucleotide sequence ID" value="NZ_MWQY01000011.1"/>
</dbReference>
<proteinExistence type="inferred from homology"/>
<reference evidence="9 10" key="1">
    <citation type="submission" date="2017-03" db="EMBL/GenBank/DDBJ databases">
        <title>Draft Genome sequence of Marispirochaeta sp. strain JC444.</title>
        <authorList>
            <person name="Shivani Y."/>
            <person name="Subhash Y."/>
            <person name="Sasikala C."/>
            <person name="Ramana C."/>
        </authorList>
    </citation>
    <scope>NUCLEOTIDE SEQUENCE [LARGE SCALE GENOMIC DNA]</scope>
    <source>
        <strain evidence="9 10">JC444</strain>
    </source>
</reference>
<dbReference type="InterPro" id="IPR014710">
    <property type="entry name" value="RmlC-like_jellyroll"/>
</dbReference>
<keyword evidence="3" id="KW-0464">Manganese</keyword>
<evidence type="ECO:0000313" key="9">
    <source>
        <dbReference type="EMBL" id="ORC34873.1"/>
    </source>
</evidence>
<organism evidence="9 10">
    <name type="scientific">Marispirochaeta aestuarii</name>
    <dbReference type="NCBI Taxonomy" id="1963862"/>
    <lineage>
        <taxon>Bacteria</taxon>
        <taxon>Pseudomonadati</taxon>
        <taxon>Spirochaetota</taxon>
        <taxon>Spirochaetia</taxon>
        <taxon>Spirochaetales</taxon>
        <taxon>Spirochaetaceae</taxon>
        <taxon>Marispirochaeta</taxon>
    </lineage>
</organism>
<dbReference type="InterPro" id="IPR011051">
    <property type="entry name" value="RmlC_Cupin_sf"/>
</dbReference>
<evidence type="ECO:0000256" key="1">
    <source>
        <dbReference type="ARBA" id="ARBA00001936"/>
    </source>
</evidence>